<sequence>MFWIDSFGEGFSVWFGPEMVDIFQTMEEAEAFVGEMQK</sequence>
<accession>A0A6J7X1E5</accession>
<protein>
    <submittedName>
        <fullName evidence="1">Uncharacterized protein</fullName>
    </submittedName>
</protein>
<gene>
    <name evidence="1" type="ORF">UFOVP245_71</name>
</gene>
<evidence type="ECO:0000313" key="1">
    <source>
        <dbReference type="EMBL" id="CAB5221093.1"/>
    </source>
</evidence>
<name>A0A6J7X1E5_9CAUD</name>
<proteinExistence type="predicted"/>
<dbReference type="EMBL" id="LR798287">
    <property type="protein sequence ID" value="CAB5221093.1"/>
    <property type="molecule type" value="Genomic_DNA"/>
</dbReference>
<reference evidence="1" key="1">
    <citation type="submission" date="2020-05" db="EMBL/GenBank/DDBJ databases">
        <authorList>
            <person name="Chiriac C."/>
            <person name="Salcher M."/>
            <person name="Ghai R."/>
            <person name="Kavagutti S V."/>
        </authorList>
    </citation>
    <scope>NUCLEOTIDE SEQUENCE</scope>
</reference>
<organism evidence="1">
    <name type="scientific">uncultured Caudovirales phage</name>
    <dbReference type="NCBI Taxonomy" id="2100421"/>
    <lineage>
        <taxon>Viruses</taxon>
        <taxon>Duplodnaviria</taxon>
        <taxon>Heunggongvirae</taxon>
        <taxon>Uroviricota</taxon>
        <taxon>Caudoviricetes</taxon>
        <taxon>Peduoviridae</taxon>
        <taxon>Maltschvirus</taxon>
        <taxon>Maltschvirus maltsch</taxon>
    </lineage>
</organism>